<evidence type="ECO:0000313" key="2">
    <source>
        <dbReference type="Proteomes" id="UP000053676"/>
    </source>
</evidence>
<accession>W2U0I6</accession>
<evidence type="ECO:0000313" key="1">
    <source>
        <dbReference type="EMBL" id="ETN86861.1"/>
    </source>
</evidence>
<proteinExistence type="predicted"/>
<keyword evidence="2" id="KW-1185">Reference proteome</keyword>
<reference evidence="1" key="1">
    <citation type="submission" date="2013-04" db="EMBL/GenBank/DDBJ databases">
        <title>Draft genome of the hookworm Necator americanus.</title>
        <authorList>
            <person name="Mitreva M."/>
        </authorList>
    </citation>
    <scope>NUCLEOTIDE SEQUENCE</scope>
</reference>
<organism evidence="1 2">
    <name type="scientific">Necator americanus</name>
    <name type="common">Human hookworm</name>
    <dbReference type="NCBI Taxonomy" id="51031"/>
    <lineage>
        <taxon>Eukaryota</taxon>
        <taxon>Metazoa</taxon>
        <taxon>Ecdysozoa</taxon>
        <taxon>Nematoda</taxon>
        <taxon>Chromadorea</taxon>
        <taxon>Rhabditida</taxon>
        <taxon>Rhabditina</taxon>
        <taxon>Rhabditomorpha</taxon>
        <taxon>Strongyloidea</taxon>
        <taxon>Ancylostomatidae</taxon>
        <taxon>Bunostominae</taxon>
        <taxon>Necator</taxon>
    </lineage>
</organism>
<sequence>MFDCDQRRHGDGWRGIATDRFEHDGCGRYVNLAQLLGNQKALIVVRDDDWRSHVVDFAHA</sequence>
<dbReference type="AlphaFoldDB" id="W2U0I6"/>
<name>W2U0I6_NECAM</name>
<dbReference type="Proteomes" id="UP000053676">
    <property type="component" value="Unassembled WGS sequence"/>
</dbReference>
<dbReference type="EMBL" id="KI657483">
    <property type="protein sequence ID" value="ETN86861.1"/>
    <property type="molecule type" value="Genomic_DNA"/>
</dbReference>
<protein>
    <submittedName>
        <fullName evidence="1">Uncharacterized protein</fullName>
    </submittedName>
</protein>
<dbReference type="KEGG" id="nai:NECAME_16094"/>
<gene>
    <name evidence="1" type="ORF">NECAME_16094</name>
</gene>